<organism evidence="2">
    <name type="scientific">marine sediment metagenome</name>
    <dbReference type="NCBI Taxonomy" id="412755"/>
    <lineage>
        <taxon>unclassified sequences</taxon>
        <taxon>metagenomes</taxon>
        <taxon>ecological metagenomes</taxon>
    </lineage>
</organism>
<evidence type="ECO:0000313" key="2">
    <source>
        <dbReference type="EMBL" id="KKK98420.1"/>
    </source>
</evidence>
<keyword evidence="1" id="KW-0812">Transmembrane</keyword>
<sequence>MGMNIYGAWVGFLLGCIAGVIPGLFFYNKEWLGGYASWQRRMIRLGHISFFGLGFLNLLFAFTVRHLSIDTGIIIPSVLLVIGLYSMPAVCYLAAWKPFFRHLFFIPALSVIMSIILFLGRII</sequence>
<dbReference type="AlphaFoldDB" id="A0A0F9AJG8"/>
<keyword evidence="1" id="KW-1133">Transmembrane helix</keyword>
<keyword evidence="1" id="KW-0472">Membrane</keyword>
<evidence type="ECO:0000256" key="1">
    <source>
        <dbReference type="SAM" id="Phobius"/>
    </source>
</evidence>
<feature type="transmembrane region" description="Helical" evidence="1">
    <location>
        <begin position="48"/>
        <end position="67"/>
    </location>
</feature>
<name>A0A0F9AJG8_9ZZZZ</name>
<feature type="transmembrane region" description="Helical" evidence="1">
    <location>
        <begin position="103"/>
        <end position="122"/>
    </location>
</feature>
<feature type="transmembrane region" description="Helical" evidence="1">
    <location>
        <begin position="6"/>
        <end position="27"/>
    </location>
</feature>
<reference evidence="2" key="1">
    <citation type="journal article" date="2015" name="Nature">
        <title>Complex archaea that bridge the gap between prokaryotes and eukaryotes.</title>
        <authorList>
            <person name="Spang A."/>
            <person name="Saw J.H."/>
            <person name="Jorgensen S.L."/>
            <person name="Zaremba-Niedzwiedzka K."/>
            <person name="Martijn J."/>
            <person name="Lind A.E."/>
            <person name="van Eijk R."/>
            <person name="Schleper C."/>
            <person name="Guy L."/>
            <person name="Ettema T.J."/>
        </authorList>
    </citation>
    <scope>NUCLEOTIDE SEQUENCE</scope>
</reference>
<dbReference type="EMBL" id="LAZR01045625">
    <property type="protein sequence ID" value="KKK98420.1"/>
    <property type="molecule type" value="Genomic_DNA"/>
</dbReference>
<accession>A0A0F9AJG8</accession>
<gene>
    <name evidence="2" type="ORF">LCGC14_2642930</name>
</gene>
<proteinExistence type="predicted"/>
<protein>
    <submittedName>
        <fullName evidence="2">Uncharacterized protein</fullName>
    </submittedName>
</protein>
<feature type="transmembrane region" description="Helical" evidence="1">
    <location>
        <begin position="73"/>
        <end position="96"/>
    </location>
</feature>
<comment type="caution">
    <text evidence="2">The sequence shown here is derived from an EMBL/GenBank/DDBJ whole genome shotgun (WGS) entry which is preliminary data.</text>
</comment>